<proteinExistence type="predicted"/>
<organism evidence="2 3">
    <name type="scientific">Tilletiopsis washingtonensis</name>
    <dbReference type="NCBI Taxonomy" id="58919"/>
    <lineage>
        <taxon>Eukaryota</taxon>
        <taxon>Fungi</taxon>
        <taxon>Dikarya</taxon>
        <taxon>Basidiomycota</taxon>
        <taxon>Ustilaginomycotina</taxon>
        <taxon>Exobasidiomycetes</taxon>
        <taxon>Entylomatales</taxon>
        <taxon>Entylomatales incertae sedis</taxon>
        <taxon>Tilletiopsis</taxon>
    </lineage>
</organism>
<sequence>MHAFTHAAGATVPRSVGASVAATRVGVAGATATKVGASMTCVACGSLLPTLEAEAGAMCAACAVAACMACVACALSLRTNAEAKARTSSLPTKAEACVACTSSSPTKAAAGLACASSSPTKAAAGLACASSSPTKADDSAAGWCVACALCARLLPTNADAAAWCVA</sequence>
<evidence type="ECO:0000313" key="2">
    <source>
        <dbReference type="EMBL" id="PWO00005.1"/>
    </source>
</evidence>
<dbReference type="RefSeq" id="XP_025600283.1">
    <property type="nucleotide sequence ID" value="XM_025739443.1"/>
</dbReference>
<keyword evidence="3" id="KW-1185">Reference proteome</keyword>
<feature type="transmembrane region" description="Helical" evidence="1">
    <location>
        <begin position="55"/>
        <end position="77"/>
    </location>
</feature>
<dbReference type="Proteomes" id="UP000245946">
    <property type="component" value="Unassembled WGS sequence"/>
</dbReference>
<dbReference type="AlphaFoldDB" id="A0A316ZG73"/>
<dbReference type="GeneID" id="37266989"/>
<gene>
    <name evidence="2" type="ORF">FA09DRAFT_201768</name>
</gene>
<accession>A0A316ZG73</accession>
<keyword evidence="1" id="KW-0472">Membrane</keyword>
<evidence type="ECO:0000313" key="3">
    <source>
        <dbReference type="Proteomes" id="UP000245946"/>
    </source>
</evidence>
<reference evidence="2 3" key="1">
    <citation type="journal article" date="2018" name="Mol. Biol. Evol.">
        <title>Broad Genomic Sampling Reveals a Smut Pathogenic Ancestry of the Fungal Clade Ustilaginomycotina.</title>
        <authorList>
            <person name="Kijpornyongpan T."/>
            <person name="Mondo S.J."/>
            <person name="Barry K."/>
            <person name="Sandor L."/>
            <person name="Lee J."/>
            <person name="Lipzen A."/>
            <person name="Pangilinan J."/>
            <person name="LaButti K."/>
            <person name="Hainaut M."/>
            <person name="Henrissat B."/>
            <person name="Grigoriev I.V."/>
            <person name="Spatafora J.W."/>
            <person name="Aime M.C."/>
        </authorList>
    </citation>
    <scope>NUCLEOTIDE SEQUENCE [LARGE SCALE GENOMIC DNA]</scope>
    <source>
        <strain evidence="2 3">MCA 4186</strain>
    </source>
</reference>
<evidence type="ECO:0000256" key="1">
    <source>
        <dbReference type="SAM" id="Phobius"/>
    </source>
</evidence>
<keyword evidence="1" id="KW-1133">Transmembrane helix</keyword>
<name>A0A316ZG73_9BASI</name>
<keyword evidence="1" id="KW-0812">Transmembrane</keyword>
<dbReference type="EMBL" id="KZ819286">
    <property type="protein sequence ID" value="PWO00005.1"/>
    <property type="molecule type" value="Genomic_DNA"/>
</dbReference>
<protein>
    <submittedName>
        <fullName evidence="2">Uncharacterized protein</fullName>
    </submittedName>
</protein>